<evidence type="ECO:0000313" key="8">
    <source>
        <dbReference type="Proteomes" id="UP001595748"/>
    </source>
</evidence>
<reference evidence="8" key="1">
    <citation type="journal article" date="2019" name="Int. J. Syst. Evol. Microbiol.">
        <title>The Global Catalogue of Microorganisms (GCM) 10K type strain sequencing project: providing services to taxonomists for standard genome sequencing and annotation.</title>
        <authorList>
            <consortium name="The Broad Institute Genomics Platform"/>
            <consortium name="The Broad Institute Genome Sequencing Center for Infectious Disease"/>
            <person name="Wu L."/>
            <person name="Ma J."/>
        </authorList>
    </citation>
    <scope>NUCLEOTIDE SEQUENCE [LARGE SCALE GENOMIC DNA]</scope>
    <source>
        <strain evidence="8">CCTCC AB 2013263</strain>
    </source>
</reference>
<evidence type="ECO:0000256" key="5">
    <source>
        <dbReference type="SAM" id="SignalP"/>
    </source>
</evidence>
<evidence type="ECO:0000259" key="6">
    <source>
        <dbReference type="Pfam" id="PF09864"/>
    </source>
</evidence>
<organism evidence="7 8">
    <name type="scientific">Deinococcus antarcticus</name>
    <dbReference type="NCBI Taxonomy" id="1298767"/>
    <lineage>
        <taxon>Bacteria</taxon>
        <taxon>Thermotogati</taxon>
        <taxon>Deinococcota</taxon>
        <taxon>Deinococci</taxon>
        <taxon>Deinococcales</taxon>
        <taxon>Deinococcaceae</taxon>
        <taxon>Deinococcus</taxon>
    </lineage>
</organism>
<keyword evidence="4" id="KW-0449">Lipoprotein</keyword>
<keyword evidence="1 5" id="KW-0732">Signal</keyword>
<dbReference type="Pfam" id="PF09864">
    <property type="entry name" value="MliC"/>
    <property type="match status" value="1"/>
</dbReference>
<evidence type="ECO:0000256" key="3">
    <source>
        <dbReference type="ARBA" id="ARBA00023139"/>
    </source>
</evidence>
<dbReference type="InterPro" id="IPR036328">
    <property type="entry name" value="MliC_sf"/>
</dbReference>
<gene>
    <name evidence="7" type="ORF">ACFOPQ_12100</name>
</gene>
<evidence type="ECO:0000256" key="2">
    <source>
        <dbReference type="ARBA" id="ARBA00023136"/>
    </source>
</evidence>
<proteinExistence type="predicted"/>
<keyword evidence="3" id="KW-0564">Palmitate</keyword>
<sequence>MTHLKHFSTLSLLTALSLALPGSSRAGSAGSPAPLQLGQQSYTFICGRESVQVAYVTTGAEHDRLPVFVVLTYRGQRYGLSEAVSASGARYIGHAGLNTAQGLEWWEHQGEGTLSSFRGDNASATKKILGCKMKM</sequence>
<dbReference type="Proteomes" id="UP001595748">
    <property type="component" value="Unassembled WGS sequence"/>
</dbReference>
<evidence type="ECO:0000256" key="4">
    <source>
        <dbReference type="ARBA" id="ARBA00023288"/>
    </source>
</evidence>
<protein>
    <submittedName>
        <fullName evidence="7">MliC family protein</fullName>
    </submittedName>
</protein>
<keyword evidence="8" id="KW-1185">Reference proteome</keyword>
<dbReference type="SUPFAM" id="SSF141488">
    <property type="entry name" value="YdhA-like"/>
    <property type="match status" value="1"/>
</dbReference>
<dbReference type="EMBL" id="JBHRZF010000144">
    <property type="protein sequence ID" value="MFC3861502.1"/>
    <property type="molecule type" value="Genomic_DNA"/>
</dbReference>
<keyword evidence="2" id="KW-0472">Membrane</keyword>
<comment type="caution">
    <text evidence="7">The sequence shown here is derived from an EMBL/GenBank/DDBJ whole genome shotgun (WGS) entry which is preliminary data.</text>
</comment>
<dbReference type="Gene3D" id="2.40.128.200">
    <property type="match status" value="1"/>
</dbReference>
<evidence type="ECO:0000256" key="1">
    <source>
        <dbReference type="ARBA" id="ARBA00022729"/>
    </source>
</evidence>
<feature type="domain" description="C-type lysozyme inhibitor" evidence="6">
    <location>
        <begin position="46"/>
        <end position="121"/>
    </location>
</feature>
<feature type="chain" id="PRO_5047381421" evidence="5">
    <location>
        <begin position="27"/>
        <end position="135"/>
    </location>
</feature>
<dbReference type="RefSeq" id="WP_380078464.1">
    <property type="nucleotide sequence ID" value="NZ_JBHRZF010000144.1"/>
</dbReference>
<accession>A0ABV8A739</accession>
<evidence type="ECO:0000313" key="7">
    <source>
        <dbReference type="EMBL" id="MFC3861502.1"/>
    </source>
</evidence>
<name>A0ABV8A739_9DEIO</name>
<dbReference type="InterPro" id="IPR018660">
    <property type="entry name" value="MliC"/>
</dbReference>
<feature type="signal peptide" evidence="5">
    <location>
        <begin position="1"/>
        <end position="26"/>
    </location>
</feature>